<gene>
    <name evidence="5" type="ORF">Q4T40_03880</name>
</gene>
<evidence type="ECO:0000256" key="1">
    <source>
        <dbReference type="ARBA" id="ARBA00001946"/>
    </source>
</evidence>
<dbReference type="SUPFAM" id="SSF52980">
    <property type="entry name" value="Restriction endonuclease-like"/>
    <property type="match status" value="1"/>
</dbReference>
<protein>
    <submittedName>
        <fullName evidence="5">VRR-NUC domain-containing protein</fullName>
    </submittedName>
</protein>
<evidence type="ECO:0000256" key="3">
    <source>
        <dbReference type="ARBA" id="ARBA00022801"/>
    </source>
</evidence>
<keyword evidence="6" id="KW-1185">Reference proteome</keyword>
<evidence type="ECO:0000313" key="6">
    <source>
        <dbReference type="Proteomes" id="UP001254848"/>
    </source>
</evidence>
<comment type="cofactor">
    <cofactor evidence="1">
        <name>Mg(2+)</name>
        <dbReference type="ChEBI" id="CHEBI:18420"/>
    </cofactor>
</comment>
<dbReference type="RefSeq" id="WP_054261236.1">
    <property type="nucleotide sequence ID" value="NZ_JAUOZS010000001.1"/>
</dbReference>
<evidence type="ECO:0000259" key="4">
    <source>
        <dbReference type="SMART" id="SM00990"/>
    </source>
</evidence>
<dbReference type="InterPro" id="IPR014883">
    <property type="entry name" value="VRR_NUC"/>
</dbReference>
<feature type="domain" description="VRR-NUC" evidence="4">
    <location>
        <begin position="1"/>
        <end position="83"/>
    </location>
</feature>
<comment type="caution">
    <text evidence="5">The sequence shown here is derived from an EMBL/GenBank/DDBJ whole genome shotgun (WGS) entry which is preliminary data.</text>
</comment>
<dbReference type="SMART" id="SM00990">
    <property type="entry name" value="VRR_NUC"/>
    <property type="match status" value="1"/>
</dbReference>
<keyword evidence="2" id="KW-0540">Nuclease</keyword>
<dbReference type="Pfam" id="PF08774">
    <property type="entry name" value="VRR_NUC"/>
    <property type="match status" value="1"/>
</dbReference>
<dbReference type="Gene3D" id="3.40.1350.10">
    <property type="match status" value="1"/>
</dbReference>
<accession>A0ABU3NU83</accession>
<dbReference type="InterPro" id="IPR011856">
    <property type="entry name" value="tRNA_endonuc-like_dom_sf"/>
</dbReference>
<dbReference type="EMBL" id="JAUOZS010000001">
    <property type="protein sequence ID" value="MDT8900380.1"/>
    <property type="molecule type" value="Genomic_DNA"/>
</dbReference>
<evidence type="ECO:0000256" key="2">
    <source>
        <dbReference type="ARBA" id="ARBA00022722"/>
    </source>
</evidence>
<keyword evidence="3" id="KW-0378">Hydrolase</keyword>
<reference evidence="5 6" key="1">
    <citation type="submission" date="2023-07" db="EMBL/GenBank/DDBJ databases">
        <title>The novel representative of Negativicutes class, Anaeroselena agilis gen. nov. sp. nov.</title>
        <authorList>
            <person name="Prokofeva M.I."/>
            <person name="Elcheninov A.G."/>
            <person name="Klyukina A."/>
            <person name="Kublanov I.V."/>
            <person name="Frolov E.N."/>
            <person name="Podosokorskaya O.A."/>
        </authorList>
    </citation>
    <scope>NUCLEOTIDE SEQUENCE [LARGE SCALE GENOMIC DNA]</scope>
    <source>
        <strain evidence="5 6">4137-cl</strain>
    </source>
</reference>
<proteinExistence type="predicted"/>
<organism evidence="5 6">
    <name type="scientific">Anaeroselena agilis</name>
    <dbReference type="NCBI Taxonomy" id="3063788"/>
    <lineage>
        <taxon>Bacteria</taxon>
        <taxon>Bacillati</taxon>
        <taxon>Bacillota</taxon>
        <taxon>Negativicutes</taxon>
        <taxon>Acetonemataceae</taxon>
        <taxon>Anaeroselena</taxon>
    </lineage>
</organism>
<dbReference type="InterPro" id="IPR011335">
    <property type="entry name" value="Restrct_endonuc-II-like"/>
</dbReference>
<name>A0ABU3NU83_9FIRM</name>
<dbReference type="Proteomes" id="UP001254848">
    <property type="component" value="Unassembled WGS sequence"/>
</dbReference>
<evidence type="ECO:0000313" key="5">
    <source>
        <dbReference type="EMBL" id="MDT8900380.1"/>
    </source>
</evidence>
<sequence>MAEKRIVKGILDYLKTLDDCFAWKEHGGMYGTAGIPDIICCYKGRFIAIEVKQPGGKLTKLQEITLRDVKRAGGVAMVVYSVAEVKAGFEKMGE</sequence>